<sequence length="193" mass="22660">MSKTQAYEWYKEFKADREIIEDFPRSGGPSTSKTADNLDKIKSLVLENRYMNVRKLSQECDISTMSTRGILSDILGMKRVAARLFPKELYVLQKEHRKQVALDMVSRADSEQNFMKRIITGDETWVYEYDMQISRQLSEWRYDFERKPKTAPKSVESEGGADFFIIIETWYIPNSFRKDRRLIRSIISVFGGV</sequence>
<reference evidence="1" key="1">
    <citation type="journal article" date="2023" name="Insect Mol. Biol.">
        <title>Genome sequencing provides insights into the evolution of gene families encoding plant cell wall-degrading enzymes in longhorned beetles.</title>
        <authorList>
            <person name="Shin N.R."/>
            <person name="Okamura Y."/>
            <person name="Kirsch R."/>
            <person name="Pauchet Y."/>
        </authorList>
    </citation>
    <scope>NUCLEOTIDE SEQUENCE</scope>
    <source>
        <strain evidence="1">AMC_N1</strain>
    </source>
</reference>
<dbReference type="Gene3D" id="3.30.420.10">
    <property type="entry name" value="Ribonuclease H-like superfamily/Ribonuclease H"/>
    <property type="match status" value="1"/>
</dbReference>
<dbReference type="Proteomes" id="UP001162162">
    <property type="component" value="Unassembled WGS sequence"/>
</dbReference>
<dbReference type="InterPro" id="IPR052709">
    <property type="entry name" value="Transposase-MT_Hybrid"/>
</dbReference>
<evidence type="ECO:0000313" key="2">
    <source>
        <dbReference type="Proteomes" id="UP001162162"/>
    </source>
</evidence>
<gene>
    <name evidence="1" type="ORF">NQ318_012019</name>
</gene>
<comment type="caution">
    <text evidence="1">The sequence shown here is derived from an EMBL/GenBank/DDBJ whole genome shotgun (WGS) entry which is preliminary data.</text>
</comment>
<accession>A0AAV8YFT0</accession>
<dbReference type="PANTHER" id="PTHR46060">
    <property type="entry name" value="MARINER MOS1 TRANSPOSASE-LIKE PROTEIN"/>
    <property type="match status" value="1"/>
</dbReference>
<dbReference type="GO" id="GO:0003676">
    <property type="term" value="F:nucleic acid binding"/>
    <property type="evidence" value="ECO:0007669"/>
    <property type="project" value="InterPro"/>
</dbReference>
<evidence type="ECO:0008006" key="3">
    <source>
        <dbReference type="Google" id="ProtNLM"/>
    </source>
</evidence>
<proteinExistence type="predicted"/>
<dbReference type="EMBL" id="JAPWTK010000119">
    <property type="protein sequence ID" value="KAJ8949356.1"/>
    <property type="molecule type" value="Genomic_DNA"/>
</dbReference>
<protein>
    <recommendedName>
        <fullName evidence="3">Transposase</fullName>
    </recommendedName>
</protein>
<evidence type="ECO:0000313" key="1">
    <source>
        <dbReference type="EMBL" id="KAJ8949356.1"/>
    </source>
</evidence>
<name>A0AAV8YFT0_9CUCU</name>
<keyword evidence="2" id="KW-1185">Reference proteome</keyword>
<dbReference type="AlphaFoldDB" id="A0AAV8YFT0"/>
<dbReference type="InterPro" id="IPR036397">
    <property type="entry name" value="RNaseH_sf"/>
</dbReference>
<organism evidence="1 2">
    <name type="scientific">Aromia moschata</name>
    <dbReference type="NCBI Taxonomy" id="1265417"/>
    <lineage>
        <taxon>Eukaryota</taxon>
        <taxon>Metazoa</taxon>
        <taxon>Ecdysozoa</taxon>
        <taxon>Arthropoda</taxon>
        <taxon>Hexapoda</taxon>
        <taxon>Insecta</taxon>
        <taxon>Pterygota</taxon>
        <taxon>Neoptera</taxon>
        <taxon>Endopterygota</taxon>
        <taxon>Coleoptera</taxon>
        <taxon>Polyphaga</taxon>
        <taxon>Cucujiformia</taxon>
        <taxon>Chrysomeloidea</taxon>
        <taxon>Cerambycidae</taxon>
        <taxon>Cerambycinae</taxon>
        <taxon>Callichromatini</taxon>
        <taxon>Aromia</taxon>
    </lineage>
</organism>
<dbReference type="PANTHER" id="PTHR46060:SF1">
    <property type="entry name" value="MARINER MOS1 TRANSPOSASE-LIKE PROTEIN"/>
    <property type="match status" value="1"/>
</dbReference>